<evidence type="ECO:0000313" key="11">
    <source>
        <dbReference type="EMBL" id="AHA28127.1"/>
    </source>
</evidence>
<dbReference type="InterPro" id="IPR036108">
    <property type="entry name" value="4pyrrol_syn_uPrphyn_synt_sf"/>
</dbReference>
<evidence type="ECO:0000256" key="5">
    <source>
        <dbReference type="ARBA" id="ARBA00023244"/>
    </source>
</evidence>
<dbReference type="SUPFAM" id="SSF69618">
    <property type="entry name" value="HemD-like"/>
    <property type="match status" value="1"/>
</dbReference>
<dbReference type="EMBL" id="CP006604">
    <property type="protein sequence ID" value="AHA28127.1"/>
    <property type="molecule type" value="Genomic_DNA"/>
</dbReference>
<dbReference type="KEGG" id="lar:lam_784"/>
<dbReference type="Proteomes" id="UP000017862">
    <property type="component" value="Chromosome"/>
</dbReference>
<organism evidence="11 12">
    <name type="scientific">Candidatus Liberibacter americanus str. Sao Paulo</name>
    <dbReference type="NCBI Taxonomy" id="1261131"/>
    <lineage>
        <taxon>Bacteria</taxon>
        <taxon>Pseudomonadati</taxon>
        <taxon>Pseudomonadota</taxon>
        <taxon>Alphaproteobacteria</taxon>
        <taxon>Hyphomicrobiales</taxon>
        <taxon>Rhizobiaceae</taxon>
        <taxon>Liberibacter</taxon>
    </lineage>
</organism>
<dbReference type="PANTHER" id="PTHR38042:SF1">
    <property type="entry name" value="UROPORPHYRINOGEN-III SYNTHASE, CHLOROPLASTIC"/>
    <property type="match status" value="1"/>
</dbReference>
<dbReference type="GO" id="GO:0006782">
    <property type="term" value="P:protoporphyrinogen IX biosynthetic process"/>
    <property type="evidence" value="ECO:0007669"/>
    <property type="project" value="UniProtKB-UniRule"/>
</dbReference>
<dbReference type="InterPro" id="IPR039793">
    <property type="entry name" value="UROS/Hem4"/>
</dbReference>
<evidence type="ECO:0000256" key="6">
    <source>
        <dbReference type="ARBA" id="ARBA00037589"/>
    </source>
</evidence>
<dbReference type="PATRIC" id="fig|1261131.3.peg.748"/>
<evidence type="ECO:0000256" key="4">
    <source>
        <dbReference type="ARBA" id="ARBA00023239"/>
    </source>
</evidence>
<feature type="domain" description="Tetrapyrrole biosynthesis uroporphyrinogen III synthase" evidence="10">
    <location>
        <begin position="16"/>
        <end position="220"/>
    </location>
</feature>
<name>U6B8Q2_9HYPH</name>
<keyword evidence="5 9" id="KW-0627">Porphyrin biosynthesis</keyword>
<dbReference type="eggNOG" id="COG1587">
    <property type="taxonomic scope" value="Bacteria"/>
</dbReference>
<evidence type="ECO:0000256" key="8">
    <source>
        <dbReference type="ARBA" id="ARBA00048617"/>
    </source>
</evidence>
<comment type="function">
    <text evidence="6 9">Catalyzes cyclization of the linear tetrapyrrole, hydroxymethylbilane, to the macrocyclic uroporphyrinogen III.</text>
</comment>
<comment type="similarity">
    <text evidence="2 9">Belongs to the uroporphyrinogen-III synthase family.</text>
</comment>
<dbReference type="InterPro" id="IPR003754">
    <property type="entry name" value="4pyrrol_synth_uPrphyn_synth"/>
</dbReference>
<keyword evidence="4 9" id="KW-0456">Lyase</keyword>
<dbReference type="Gene3D" id="3.40.50.10090">
    <property type="match status" value="2"/>
</dbReference>
<evidence type="ECO:0000259" key="10">
    <source>
        <dbReference type="Pfam" id="PF02602"/>
    </source>
</evidence>
<sequence>MRIVITRPKEKAFCTSEKIKKMDHTPIMMPLSYFTHDKEAVKIACQQPYAAIAITSSEAIKTLPPNVSHHTPIFASGEKSALIAQKKGFYNIFHGIGHSIDLAQKIIQQKKIFKSKIPLLYLAGKSRNTYFENYMIEHQIPIRIIECYSTWSITYTKNDVKKSLQNADAILFYAKSAVSRFFLLPSYIKKSAYLFCLSHNIAKEIPESCKNKVFISNLPKESSILELLKDNI</sequence>
<proteinExistence type="inferred from homology"/>
<dbReference type="PANTHER" id="PTHR38042">
    <property type="entry name" value="UROPORPHYRINOGEN-III SYNTHASE, CHLOROPLASTIC"/>
    <property type="match status" value="1"/>
</dbReference>
<evidence type="ECO:0000256" key="9">
    <source>
        <dbReference type="RuleBase" id="RU366031"/>
    </source>
</evidence>
<accession>U6B8Q2</accession>
<protein>
    <recommendedName>
        <fullName evidence="7 9">Uroporphyrinogen-III synthase</fullName>
        <ecNumber evidence="3 9">4.2.1.75</ecNumber>
    </recommendedName>
</protein>
<dbReference type="CDD" id="cd06578">
    <property type="entry name" value="HemD"/>
    <property type="match status" value="1"/>
</dbReference>
<dbReference type="HOGENOM" id="CLU_011276_10_2_5"/>
<dbReference type="Pfam" id="PF02602">
    <property type="entry name" value="HEM4"/>
    <property type="match status" value="1"/>
</dbReference>
<keyword evidence="12" id="KW-1185">Reference proteome</keyword>
<evidence type="ECO:0000256" key="2">
    <source>
        <dbReference type="ARBA" id="ARBA00008133"/>
    </source>
</evidence>
<dbReference type="STRING" id="1261131.lam_784"/>
<evidence type="ECO:0000256" key="3">
    <source>
        <dbReference type="ARBA" id="ARBA00013109"/>
    </source>
</evidence>
<gene>
    <name evidence="11" type="primary">hemD</name>
    <name evidence="11" type="ORF">lam_784</name>
</gene>
<evidence type="ECO:0000313" key="12">
    <source>
        <dbReference type="Proteomes" id="UP000017862"/>
    </source>
</evidence>
<comment type="pathway">
    <text evidence="1 9">Porphyrin-containing compound metabolism; protoporphyrin-IX biosynthesis; coproporphyrinogen-III from 5-aminolevulinate: step 3/4.</text>
</comment>
<evidence type="ECO:0000256" key="1">
    <source>
        <dbReference type="ARBA" id="ARBA00004772"/>
    </source>
</evidence>
<evidence type="ECO:0000256" key="7">
    <source>
        <dbReference type="ARBA" id="ARBA00040167"/>
    </source>
</evidence>
<dbReference type="AlphaFoldDB" id="U6B8Q2"/>
<dbReference type="GO" id="GO:0004852">
    <property type="term" value="F:uroporphyrinogen-III synthase activity"/>
    <property type="evidence" value="ECO:0007669"/>
    <property type="project" value="UniProtKB-UniRule"/>
</dbReference>
<dbReference type="EC" id="4.2.1.75" evidence="3 9"/>
<reference evidence="11 12" key="1">
    <citation type="journal article" date="2014" name="Mol. Plant Microbe Interact.">
        <title>The complete genome sequence of Candidatus Liberibacter americanus, associated with citrus Huanglongbing.</title>
        <authorList>
            <person name="Wulff N.A."/>
            <person name="Zhang S."/>
            <person name="Setubal J.C."/>
            <person name="Almeida N.F."/>
            <person name="Martins E.C."/>
            <person name="Harakava R."/>
            <person name="Kumar D."/>
            <person name="Rangel L.T."/>
            <person name="Foissac X."/>
            <person name="Bove J."/>
            <person name="Gabriel D.W."/>
        </authorList>
    </citation>
    <scope>NUCLEOTIDE SEQUENCE [LARGE SCALE GENOMIC DNA]</scope>
    <source>
        <strain evidence="11 12">Sao Paulo</strain>
    </source>
</reference>
<comment type="catalytic activity">
    <reaction evidence="8 9">
        <text>hydroxymethylbilane = uroporphyrinogen III + H2O</text>
        <dbReference type="Rhea" id="RHEA:18965"/>
        <dbReference type="ChEBI" id="CHEBI:15377"/>
        <dbReference type="ChEBI" id="CHEBI:57308"/>
        <dbReference type="ChEBI" id="CHEBI:57845"/>
        <dbReference type="EC" id="4.2.1.75"/>
    </reaction>
</comment>
<dbReference type="GO" id="GO:0006780">
    <property type="term" value="P:uroporphyrinogen III biosynthetic process"/>
    <property type="evidence" value="ECO:0007669"/>
    <property type="project" value="UniProtKB-UniRule"/>
</dbReference>